<dbReference type="InterPro" id="IPR036638">
    <property type="entry name" value="HLH_DNA-bd_sf"/>
</dbReference>
<evidence type="ECO:0000256" key="3">
    <source>
        <dbReference type="ARBA" id="ARBA00023163"/>
    </source>
</evidence>
<dbReference type="InterPro" id="IPR044549">
    <property type="entry name" value="bHLH_AtIBH1-like"/>
</dbReference>
<evidence type="ECO:0000313" key="7">
    <source>
        <dbReference type="Proteomes" id="UP000249390"/>
    </source>
</evidence>
<feature type="region of interest" description="Disordered" evidence="5">
    <location>
        <begin position="91"/>
        <end position="110"/>
    </location>
</feature>
<evidence type="ECO:0008006" key="8">
    <source>
        <dbReference type="Google" id="ProtNLM"/>
    </source>
</evidence>
<organism evidence="6 7">
    <name type="scientific">Cuscuta australis</name>
    <dbReference type="NCBI Taxonomy" id="267555"/>
    <lineage>
        <taxon>Eukaryota</taxon>
        <taxon>Viridiplantae</taxon>
        <taxon>Streptophyta</taxon>
        <taxon>Embryophyta</taxon>
        <taxon>Tracheophyta</taxon>
        <taxon>Spermatophyta</taxon>
        <taxon>Magnoliopsida</taxon>
        <taxon>eudicotyledons</taxon>
        <taxon>Gunneridae</taxon>
        <taxon>Pentapetalae</taxon>
        <taxon>asterids</taxon>
        <taxon>lamiids</taxon>
        <taxon>Solanales</taxon>
        <taxon>Convolvulaceae</taxon>
        <taxon>Cuscuteae</taxon>
        <taxon>Cuscuta</taxon>
        <taxon>Cuscuta subgen. Grammica</taxon>
        <taxon>Cuscuta sect. Cleistogrammica</taxon>
    </lineage>
</organism>
<feature type="region of interest" description="Disordered" evidence="5">
    <location>
        <begin position="1"/>
        <end position="46"/>
    </location>
</feature>
<reference evidence="6 7" key="1">
    <citation type="submission" date="2018-06" db="EMBL/GenBank/DDBJ databases">
        <title>The Genome of Cuscuta australis (Dodder) Provides Insight into the Evolution of Plant Parasitism.</title>
        <authorList>
            <person name="Liu H."/>
        </authorList>
    </citation>
    <scope>NUCLEOTIDE SEQUENCE [LARGE SCALE GENOMIC DNA]</scope>
    <source>
        <strain evidence="7">cv. Yunnan</strain>
        <tissue evidence="6">Vines</tissue>
    </source>
</reference>
<protein>
    <recommendedName>
        <fullName evidence="8">BHLH domain-containing protein</fullName>
    </recommendedName>
</protein>
<gene>
    <name evidence="6" type="ORF">DM860_008541</name>
</gene>
<dbReference type="PANTHER" id="PTHR33124">
    <property type="entry name" value="TRANSCRIPTION FACTOR IBH1-LIKE 1"/>
    <property type="match status" value="1"/>
</dbReference>
<proteinExistence type="predicted"/>
<dbReference type="GO" id="GO:0006355">
    <property type="term" value="P:regulation of DNA-templated transcription"/>
    <property type="evidence" value="ECO:0007669"/>
    <property type="project" value="InterPro"/>
</dbReference>
<sequence length="110" mass="12066">MGSKQSPVTGDLRITKTRRRSAARRRAQFGPGKDRAPSNSSVSDKIEALRQLIPPVTGDRKSDQLFQDTASYIVLLRTQVAVLQKLIEIYGPNSSSSNCNPAIPQKQNEG</sequence>
<accession>A0A328DA87</accession>
<dbReference type="Proteomes" id="UP000249390">
    <property type="component" value="Unassembled WGS sequence"/>
</dbReference>
<evidence type="ECO:0000313" key="6">
    <source>
        <dbReference type="EMBL" id="RAL40843.1"/>
    </source>
</evidence>
<dbReference type="PANTHER" id="PTHR33124:SF57">
    <property type="entry name" value="TRANSCRIPTION FACTOR UPBEAT-LIKE PROTEIN"/>
    <property type="match status" value="1"/>
</dbReference>
<keyword evidence="7" id="KW-1185">Reference proteome</keyword>
<feature type="compositionally biased region" description="Basic residues" evidence="5">
    <location>
        <begin position="15"/>
        <end position="27"/>
    </location>
</feature>
<comment type="caution">
    <text evidence="6">The sequence shown here is derived from an EMBL/GenBank/DDBJ whole genome shotgun (WGS) entry which is preliminary data.</text>
</comment>
<dbReference type="SUPFAM" id="SSF47459">
    <property type="entry name" value="HLH, helix-loop-helix DNA-binding domain"/>
    <property type="match status" value="1"/>
</dbReference>
<dbReference type="CDD" id="cd11444">
    <property type="entry name" value="bHLH_AtIBH1_like"/>
    <property type="match status" value="1"/>
</dbReference>
<keyword evidence="3" id="KW-0804">Transcription</keyword>
<evidence type="ECO:0000256" key="2">
    <source>
        <dbReference type="ARBA" id="ARBA00023015"/>
    </source>
</evidence>
<evidence type="ECO:0000256" key="1">
    <source>
        <dbReference type="ARBA" id="ARBA00004123"/>
    </source>
</evidence>
<evidence type="ECO:0000256" key="4">
    <source>
        <dbReference type="ARBA" id="ARBA00023242"/>
    </source>
</evidence>
<dbReference type="EMBL" id="NQVE01000192">
    <property type="protein sequence ID" value="RAL40843.1"/>
    <property type="molecule type" value="Genomic_DNA"/>
</dbReference>
<keyword evidence="4" id="KW-0539">Nucleus</keyword>
<keyword evidence="2" id="KW-0805">Transcription regulation</keyword>
<evidence type="ECO:0000256" key="5">
    <source>
        <dbReference type="SAM" id="MobiDB-lite"/>
    </source>
</evidence>
<name>A0A328DA87_9ASTE</name>
<comment type="subcellular location">
    <subcellularLocation>
        <location evidence="1">Nucleus</location>
    </subcellularLocation>
</comment>
<dbReference type="GO" id="GO:0046983">
    <property type="term" value="F:protein dimerization activity"/>
    <property type="evidence" value="ECO:0007669"/>
    <property type="project" value="InterPro"/>
</dbReference>
<dbReference type="GO" id="GO:0005634">
    <property type="term" value="C:nucleus"/>
    <property type="evidence" value="ECO:0007669"/>
    <property type="project" value="UniProtKB-SubCell"/>
</dbReference>
<dbReference type="AlphaFoldDB" id="A0A328DA87"/>
<feature type="compositionally biased region" description="Polar residues" evidence="5">
    <location>
        <begin position="92"/>
        <end position="110"/>
    </location>
</feature>
<dbReference type="GO" id="GO:0000976">
    <property type="term" value="F:transcription cis-regulatory region binding"/>
    <property type="evidence" value="ECO:0007669"/>
    <property type="project" value="UniProtKB-ARBA"/>
</dbReference>
<dbReference type="InterPro" id="IPR044660">
    <property type="entry name" value="IBH1-like"/>
</dbReference>